<sequence>MVTVEIPHRNGTSDAIPKTLRGYNIKTFFLSDNNLQRNLLKVRPTEREKRTNCVHRILCAECSVSYVGQTARQLHERIKEHKRHSRFPQESLKKT</sequence>
<reference evidence="2" key="1">
    <citation type="journal article" date="2011" name="Genome Biol.">
        <title>The draft genome of the carcinogenic human liver fluke Clonorchis sinensis.</title>
        <authorList>
            <person name="Wang X."/>
            <person name="Chen W."/>
            <person name="Huang Y."/>
            <person name="Sun J."/>
            <person name="Men J."/>
            <person name="Liu H."/>
            <person name="Luo F."/>
            <person name="Guo L."/>
            <person name="Lv X."/>
            <person name="Deng C."/>
            <person name="Zhou C."/>
            <person name="Fan Y."/>
            <person name="Li X."/>
            <person name="Huang L."/>
            <person name="Hu Y."/>
            <person name="Liang C."/>
            <person name="Hu X."/>
            <person name="Xu J."/>
            <person name="Yu X."/>
        </authorList>
    </citation>
    <scope>NUCLEOTIDE SEQUENCE [LARGE SCALE GENOMIC DNA]</scope>
    <source>
        <strain evidence="2">Henan</strain>
    </source>
</reference>
<dbReference type="Proteomes" id="UP000008909">
    <property type="component" value="Unassembled WGS sequence"/>
</dbReference>
<evidence type="ECO:0000313" key="3">
    <source>
        <dbReference type="Proteomes" id="UP000008909"/>
    </source>
</evidence>
<name>H2KS46_CLOSI</name>
<protein>
    <recommendedName>
        <fullName evidence="1">C2H2-type domain-containing protein</fullName>
    </recommendedName>
</protein>
<dbReference type="AlphaFoldDB" id="H2KS46"/>
<evidence type="ECO:0000259" key="1">
    <source>
        <dbReference type="PROSITE" id="PS00028"/>
    </source>
</evidence>
<organism evidence="2 3">
    <name type="scientific">Clonorchis sinensis</name>
    <name type="common">Chinese liver fluke</name>
    <dbReference type="NCBI Taxonomy" id="79923"/>
    <lineage>
        <taxon>Eukaryota</taxon>
        <taxon>Metazoa</taxon>
        <taxon>Spiralia</taxon>
        <taxon>Lophotrochozoa</taxon>
        <taxon>Platyhelminthes</taxon>
        <taxon>Trematoda</taxon>
        <taxon>Digenea</taxon>
        <taxon>Opisthorchiida</taxon>
        <taxon>Opisthorchiata</taxon>
        <taxon>Opisthorchiidae</taxon>
        <taxon>Clonorchis</taxon>
    </lineage>
</organism>
<dbReference type="EMBL" id="DF143293">
    <property type="protein sequence ID" value="GAA28245.1"/>
    <property type="molecule type" value="Genomic_DNA"/>
</dbReference>
<reference key="2">
    <citation type="submission" date="2011-10" db="EMBL/GenBank/DDBJ databases">
        <title>The genome and transcriptome sequence of Clonorchis sinensis provide insights into the carcinogenic liver fluke.</title>
        <authorList>
            <person name="Wang X."/>
            <person name="Huang Y."/>
            <person name="Chen W."/>
            <person name="Liu H."/>
            <person name="Guo L."/>
            <person name="Chen Y."/>
            <person name="Luo F."/>
            <person name="Zhou W."/>
            <person name="Sun J."/>
            <person name="Mao Q."/>
            <person name="Liang P."/>
            <person name="Zhou C."/>
            <person name="Tian Y."/>
            <person name="Men J."/>
            <person name="Lv X."/>
            <person name="Huang L."/>
            <person name="Zhou J."/>
            <person name="Hu Y."/>
            <person name="Li R."/>
            <person name="Zhang F."/>
            <person name="Lei H."/>
            <person name="Li X."/>
            <person name="Hu X."/>
            <person name="Liang C."/>
            <person name="Xu J."/>
            <person name="Wu Z."/>
            <person name="Yu X."/>
        </authorList>
    </citation>
    <scope>NUCLEOTIDE SEQUENCE</scope>
    <source>
        <strain>Henan</strain>
    </source>
</reference>
<gene>
    <name evidence="2" type="ORF">CLF_108085</name>
</gene>
<keyword evidence="3" id="KW-1185">Reference proteome</keyword>
<proteinExistence type="predicted"/>
<dbReference type="PROSITE" id="PS00028">
    <property type="entry name" value="ZINC_FINGER_C2H2_1"/>
    <property type="match status" value="1"/>
</dbReference>
<feature type="domain" description="C2H2-type" evidence="1">
    <location>
        <begin position="59"/>
        <end position="81"/>
    </location>
</feature>
<accession>H2KS46</accession>
<dbReference type="InterPro" id="IPR013087">
    <property type="entry name" value="Znf_C2H2_type"/>
</dbReference>
<evidence type="ECO:0000313" key="2">
    <source>
        <dbReference type="EMBL" id="GAA28245.1"/>
    </source>
</evidence>